<proteinExistence type="predicted"/>
<organism evidence="2 3">
    <name type="scientific">Sinobaca qinghaiensis</name>
    <dbReference type="NCBI Taxonomy" id="342944"/>
    <lineage>
        <taxon>Bacteria</taxon>
        <taxon>Bacillati</taxon>
        <taxon>Bacillota</taxon>
        <taxon>Bacilli</taxon>
        <taxon>Bacillales</taxon>
        <taxon>Sporolactobacillaceae</taxon>
        <taxon>Sinobaca</taxon>
    </lineage>
</organism>
<dbReference type="RefSeq" id="WP_120191927.1">
    <property type="nucleotide sequence ID" value="NZ_RAPK01000006.1"/>
</dbReference>
<comment type="caution">
    <text evidence="2">The sequence shown here is derived from an EMBL/GenBank/DDBJ whole genome shotgun (WGS) entry which is preliminary data.</text>
</comment>
<dbReference type="Pfam" id="PF26154">
    <property type="entry name" value="DUF8042"/>
    <property type="match status" value="1"/>
</dbReference>
<dbReference type="Proteomes" id="UP000285120">
    <property type="component" value="Unassembled WGS sequence"/>
</dbReference>
<dbReference type="AlphaFoldDB" id="A0A419V8W4"/>
<protein>
    <recommendedName>
        <fullName evidence="1">DUF8042 domain-containing protein</fullName>
    </recommendedName>
</protein>
<sequence>MAKSLEKAELDFLATYSALLDTLEDGFSSVAYFYREGFEESGDRLLLQMLESVLPYSPENMTMAHIVSERGEHQKVLKQFYQTTAEAGKMLETKNRHEKITYLSTVLLPVFQRWKLLVDGLLHQKEN</sequence>
<keyword evidence="3" id="KW-1185">Reference proteome</keyword>
<evidence type="ECO:0000313" key="2">
    <source>
        <dbReference type="EMBL" id="RKD76535.1"/>
    </source>
</evidence>
<dbReference type="EMBL" id="RAPK01000006">
    <property type="protein sequence ID" value="RKD76535.1"/>
    <property type="molecule type" value="Genomic_DNA"/>
</dbReference>
<name>A0A419V8W4_9BACL</name>
<evidence type="ECO:0000313" key="3">
    <source>
        <dbReference type="Proteomes" id="UP000285120"/>
    </source>
</evidence>
<feature type="domain" description="DUF8042" evidence="1">
    <location>
        <begin position="8"/>
        <end position="122"/>
    </location>
</feature>
<dbReference type="InterPro" id="IPR058355">
    <property type="entry name" value="DUF8042"/>
</dbReference>
<evidence type="ECO:0000259" key="1">
    <source>
        <dbReference type="Pfam" id="PF26154"/>
    </source>
</evidence>
<gene>
    <name evidence="2" type="ORF">ATL39_0754</name>
</gene>
<accession>A0A419V8W4</accession>
<reference evidence="2 3" key="1">
    <citation type="submission" date="2018-09" db="EMBL/GenBank/DDBJ databases">
        <title>Genomic Encyclopedia of Archaeal and Bacterial Type Strains, Phase II (KMG-II): from individual species to whole genera.</title>
        <authorList>
            <person name="Goeker M."/>
        </authorList>
    </citation>
    <scope>NUCLEOTIDE SEQUENCE [LARGE SCALE GENOMIC DNA]</scope>
    <source>
        <strain evidence="2 3">DSM 17008</strain>
    </source>
</reference>
<dbReference type="OrthoDB" id="2966397at2"/>